<dbReference type="KEGG" id="tdf:H9L22_04880"/>
<protein>
    <recommendedName>
        <fullName evidence="4">DUF2567 domain-containing protein</fullName>
    </recommendedName>
</protein>
<dbReference type="Proteomes" id="UP000516117">
    <property type="component" value="Chromosome"/>
</dbReference>
<reference evidence="2 3" key="1">
    <citation type="submission" date="2020-08" db="EMBL/GenBank/DDBJ databases">
        <title>Genome sequence of Tessaracoccus defluvii JCM 17540T.</title>
        <authorList>
            <person name="Hyun D.-W."/>
            <person name="Bae J.-W."/>
        </authorList>
    </citation>
    <scope>NUCLEOTIDE SEQUENCE [LARGE SCALE GENOMIC DNA]</scope>
    <source>
        <strain evidence="2 3">JCM 17540</strain>
    </source>
</reference>
<gene>
    <name evidence="2" type="ORF">H9L22_04880</name>
</gene>
<keyword evidence="1" id="KW-1133">Transmembrane helix</keyword>
<dbReference type="AlphaFoldDB" id="A0A7H0H850"/>
<keyword evidence="1" id="KW-0812">Transmembrane</keyword>
<evidence type="ECO:0000313" key="3">
    <source>
        <dbReference type="Proteomes" id="UP000516117"/>
    </source>
</evidence>
<feature type="transmembrane region" description="Helical" evidence="1">
    <location>
        <begin position="101"/>
        <end position="123"/>
    </location>
</feature>
<keyword evidence="1" id="KW-0472">Membrane</keyword>
<feature type="transmembrane region" description="Helical" evidence="1">
    <location>
        <begin position="154"/>
        <end position="173"/>
    </location>
</feature>
<name>A0A7H0H850_9ACTN</name>
<feature type="transmembrane region" description="Helical" evidence="1">
    <location>
        <begin position="71"/>
        <end position="95"/>
    </location>
</feature>
<dbReference type="RefSeq" id="WP_187721816.1">
    <property type="nucleotide sequence ID" value="NZ_BAABBL010000002.1"/>
</dbReference>
<dbReference type="EMBL" id="CP060789">
    <property type="protein sequence ID" value="QNP56716.1"/>
    <property type="molecule type" value="Genomic_DNA"/>
</dbReference>
<sequence length="189" mass="19649">MSDDILVLSRQRQLAELWGRTSWRSMVYLTLCVALGAIGGLIWAGITPLATYTIGDVLVATISERGQASIVAADATFTLIACAGGLLSGIAGWFVLQTRGWVVIAVPPLAAALAGLMTWRVGLVVGSSGFAERIAAAPVGDVVQIDLQLRALSALLVGPFAAVTPIMLLAAFWPEPPDGHGQAIESPSD</sequence>
<accession>A0A7H0H850</accession>
<organism evidence="2 3">
    <name type="scientific">Tessaracoccus defluvii</name>
    <dbReference type="NCBI Taxonomy" id="1285901"/>
    <lineage>
        <taxon>Bacteria</taxon>
        <taxon>Bacillati</taxon>
        <taxon>Actinomycetota</taxon>
        <taxon>Actinomycetes</taxon>
        <taxon>Propionibacteriales</taxon>
        <taxon>Propionibacteriaceae</taxon>
        <taxon>Tessaracoccus</taxon>
    </lineage>
</organism>
<evidence type="ECO:0008006" key="4">
    <source>
        <dbReference type="Google" id="ProtNLM"/>
    </source>
</evidence>
<evidence type="ECO:0000256" key="1">
    <source>
        <dbReference type="SAM" id="Phobius"/>
    </source>
</evidence>
<feature type="transmembrane region" description="Helical" evidence="1">
    <location>
        <begin position="26"/>
        <end position="50"/>
    </location>
</feature>
<evidence type="ECO:0000313" key="2">
    <source>
        <dbReference type="EMBL" id="QNP56716.1"/>
    </source>
</evidence>
<proteinExistence type="predicted"/>
<keyword evidence="3" id="KW-1185">Reference proteome</keyword>